<dbReference type="RefSeq" id="WP_138108639.1">
    <property type="nucleotide sequence ID" value="NZ_JANJGI010000009.1"/>
</dbReference>
<keyword evidence="2" id="KW-1185">Reference proteome</keyword>
<reference evidence="1 2" key="1">
    <citation type="submission" date="2019-05" db="EMBL/GenBank/DDBJ databases">
        <title>Arcobacter cibarius and Arcobacter thereius providing challenges in identification an antibiotic susceptibility and Quinolone resistance.</title>
        <authorList>
            <person name="Busch A."/>
            <person name="Hanel I."/>
            <person name="Hotzel H."/>
            <person name="Tomaso H."/>
        </authorList>
    </citation>
    <scope>NUCLEOTIDE SEQUENCE [LARGE SCALE GENOMIC DNA]</scope>
    <source>
        <strain evidence="1 2">16CS0831-2</strain>
    </source>
</reference>
<evidence type="ECO:0008006" key="3">
    <source>
        <dbReference type="Google" id="ProtNLM"/>
    </source>
</evidence>
<accession>A0ABY2V4W8</accession>
<sequence>MIELDKEFLLGEGGERLVYIHPNDNNKVIKILKKGLNKHNFQNELEFKYYNFLTKKNRDFSNITKCFGYVDTNLGKGLVFERVIDYDGKDSKYFKYYLKKHFFSEDQEKNLLNELKNFLENNQILFIDCNTQNIFCKKLSEDKYKLIIYDGLGARRDSIKLSLYMKSKLYTKYKIKKQWKLFIKNCEKSKASTLKNSFKY</sequence>
<organism evidence="1 2">
    <name type="scientific">Aliarcobacter cibarius</name>
    <dbReference type="NCBI Taxonomy" id="255507"/>
    <lineage>
        <taxon>Bacteria</taxon>
        <taxon>Pseudomonadati</taxon>
        <taxon>Campylobacterota</taxon>
        <taxon>Epsilonproteobacteria</taxon>
        <taxon>Campylobacterales</taxon>
        <taxon>Arcobacteraceae</taxon>
        <taxon>Aliarcobacter</taxon>
    </lineage>
</organism>
<dbReference type="Pfam" id="PF10707">
    <property type="entry name" value="YrbL-PhoP_reg"/>
    <property type="match status" value="1"/>
</dbReference>
<protein>
    <recommendedName>
        <fullName evidence="3">YrbL family protein</fullName>
    </recommendedName>
</protein>
<comment type="caution">
    <text evidence="1">The sequence shown here is derived from an EMBL/GenBank/DDBJ whole genome shotgun (WGS) entry which is preliminary data.</text>
</comment>
<dbReference type="EMBL" id="VBUC01000009">
    <property type="protein sequence ID" value="TLS99883.1"/>
    <property type="molecule type" value="Genomic_DNA"/>
</dbReference>
<gene>
    <name evidence="1" type="ORF">FE247_04945</name>
</gene>
<proteinExistence type="predicted"/>
<name>A0ABY2V4W8_9BACT</name>
<dbReference type="Proteomes" id="UP000305417">
    <property type="component" value="Unassembled WGS sequence"/>
</dbReference>
<dbReference type="InterPro" id="IPR019647">
    <property type="entry name" value="PhoP_reg_network_YrbL"/>
</dbReference>
<evidence type="ECO:0000313" key="1">
    <source>
        <dbReference type="EMBL" id="TLS99883.1"/>
    </source>
</evidence>
<evidence type="ECO:0000313" key="2">
    <source>
        <dbReference type="Proteomes" id="UP000305417"/>
    </source>
</evidence>